<dbReference type="InterPro" id="IPR036188">
    <property type="entry name" value="FAD/NAD-bd_sf"/>
</dbReference>
<name>A0ABV7CP37_9GAMM</name>
<dbReference type="EMBL" id="JBHRSD010000039">
    <property type="protein sequence ID" value="MFC3034363.1"/>
    <property type="molecule type" value="Genomic_DNA"/>
</dbReference>
<reference evidence="2" key="1">
    <citation type="journal article" date="2019" name="Int. J. Syst. Evol. Microbiol.">
        <title>The Global Catalogue of Microorganisms (GCM) 10K type strain sequencing project: providing services to taxonomists for standard genome sequencing and annotation.</title>
        <authorList>
            <consortium name="The Broad Institute Genomics Platform"/>
            <consortium name="The Broad Institute Genome Sequencing Center for Infectious Disease"/>
            <person name="Wu L."/>
            <person name="Ma J."/>
        </authorList>
    </citation>
    <scope>NUCLEOTIDE SEQUENCE [LARGE SCALE GENOMIC DNA]</scope>
    <source>
        <strain evidence="2">KCTC 42730</strain>
    </source>
</reference>
<dbReference type="EC" id="1.-.-.-" evidence="1"/>
<gene>
    <name evidence="1" type="ORF">ACFOEE_17795</name>
</gene>
<dbReference type="Proteomes" id="UP001595453">
    <property type="component" value="Unassembled WGS sequence"/>
</dbReference>
<keyword evidence="2" id="KW-1185">Reference proteome</keyword>
<organism evidence="1 2">
    <name type="scientific">Pseudoalteromonas fenneropenaei</name>
    <dbReference type="NCBI Taxonomy" id="1737459"/>
    <lineage>
        <taxon>Bacteria</taxon>
        <taxon>Pseudomonadati</taxon>
        <taxon>Pseudomonadota</taxon>
        <taxon>Gammaproteobacteria</taxon>
        <taxon>Alteromonadales</taxon>
        <taxon>Pseudoalteromonadaceae</taxon>
        <taxon>Pseudoalteromonas</taxon>
    </lineage>
</organism>
<comment type="caution">
    <text evidence="1">The sequence shown here is derived from an EMBL/GenBank/DDBJ whole genome shotgun (WGS) entry which is preliminary data.</text>
</comment>
<proteinExistence type="predicted"/>
<dbReference type="PANTHER" id="PTHR43747:SF1">
    <property type="entry name" value="SLR1998 PROTEIN"/>
    <property type="match status" value="1"/>
</dbReference>
<dbReference type="PANTHER" id="PTHR43747">
    <property type="entry name" value="FAD-BINDING PROTEIN"/>
    <property type="match status" value="1"/>
</dbReference>
<dbReference type="Pfam" id="PF04820">
    <property type="entry name" value="Trp_halogenase"/>
    <property type="match status" value="2"/>
</dbReference>
<keyword evidence="1" id="KW-0560">Oxidoreductase</keyword>
<evidence type="ECO:0000313" key="1">
    <source>
        <dbReference type="EMBL" id="MFC3034363.1"/>
    </source>
</evidence>
<evidence type="ECO:0000313" key="2">
    <source>
        <dbReference type="Proteomes" id="UP001595453"/>
    </source>
</evidence>
<protein>
    <submittedName>
        <fullName evidence="1">NAD(P)/FAD-dependent oxidoreductase</fullName>
        <ecNumber evidence="1">1.-.-.-</ecNumber>
    </submittedName>
</protein>
<dbReference type="SUPFAM" id="SSF51905">
    <property type="entry name" value="FAD/NAD(P)-binding domain"/>
    <property type="match status" value="1"/>
</dbReference>
<sequence length="540" mass="60355">MNQAVNSATNTVVILGGGLAGSTLARQVKLMYPSLEIKIIESNSFPVPLAKFKVGESTVDIAGHYLRNVLGLEAHLEQEQLPKYGLRFFLPAGDNKDITQRVEVGNCKRPASKSYQLDRGKFENFMHALLLEQGVDFIDSARVTDIQIGNASHIVTYSKPDGSQHDINAHWVLDASGGARLLQKALKLPARHTKSHYSAWFRVVGKVEVNALSSDSQWLNQVPEVARQLCTNHLVGKGYWVWIIPLSGNNTSIGVVVDPELHDVAQLNTLESTQQWLQAHEPQLAHYLQKQSYEVMDYKTMGNFTYRCDTVFSPQRWALTGISGSFTDPFYSPGTDFIAIANTLICKLIGEDLAGNDLTEPCKASEQMYFAGYDSLISTVENQYGIFAHNLAMSCKLLWDGTLAWSGAGVMFCNDRFTNSKVAMQVSDELMLMGKLHTTMQQVFRRWSKELPDRELRKDIIVDRRDNFGQRAQRALVTPHSDEELVAQVKQNFNTLCSLAAALFRLIENKSIIDSEVALLVSGYQHESEVDTELNELLFG</sequence>
<dbReference type="RefSeq" id="WP_377127510.1">
    <property type="nucleotide sequence ID" value="NZ_JBHRSD010000039.1"/>
</dbReference>
<accession>A0ABV7CP37</accession>
<dbReference type="InterPro" id="IPR006905">
    <property type="entry name" value="Flavin_halogenase"/>
</dbReference>
<dbReference type="InterPro" id="IPR050816">
    <property type="entry name" value="Flavin-dep_Halogenase_NPB"/>
</dbReference>
<dbReference type="Gene3D" id="3.50.50.60">
    <property type="entry name" value="FAD/NAD(P)-binding domain"/>
    <property type="match status" value="1"/>
</dbReference>
<dbReference type="GO" id="GO:0016491">
    <property type="term" value="F:oxidoreductase activity"/>
    <property type="evidence" value="ECO:0007669"/>
    <property type="project" value="UniProtKB-KW"/>
</dbReference>